<dbReference type="EMBL" id="BMXG01000011">
    <property type="protein sequence ID" value="GHC03325.1"/>
    <property type="molecule type" value="Genomic_DNA"/>
</dbReference>
<accession>A0A8J3DG73</accession>
<proteinExistence type="predicted"/>
<dbReference type="GO" id="GO:0046872">
    <property type="term" value="F:metal ion binding"/>
    <property type="evidence" value="ECO:0007669"/>
    <property type="project" value="UniProtKB-KW"/>
</dbReference>
<evidence type="ECO:0000313" key="3">
    <source>
        <dbReference type="EMBL" id="GHC03325.1"/>
    </source>
</evidence>
<dbReference type="SUPFAM" id="SSF53800">
    <property type="entry name" value="Chelatase"/>
    <property type="match status" value="1"/>
</dbReference>
<dbReference type="Pfam" id="PF01903">
    <property type="entry name" value="CbiX"/>
    <property type="match status" value="1"/>
</dbReference>
<reference evidence="3" key="1">
    <citation type="journal article" date="2014" name="Int. J. Syst. Evol. Microbiol.">
        <title>Complete genome sequence of Corynebacterium casei LMG S-19264T (=DSM 44701T), isolated from a smear-ripened cheese.</title>
        <authorList>
            <consortium name="US DOE Joint Genome Institute (JGI-PGF)"/>
            <person name="Walter F."/>
            <person name="Albersmeier A."/>
            <person name="Kalinowski J."/>
            <person name="Ruckert C."/>
        </authorList>
    </citation>
    <scope>NUCLEOTIDE SEQUENCE</scope>
    <source>
        <strain evidence="3">KCTC 12870</strain>
    </source>
</reference>
<dbReference type="GO" id="GO:0016829">
    <property type="term" value="F:lyase activity"/>
    <property type="evidence" value="ECO:0007669"/>
    <property type="project" value="UniProtKB-KW"/>
</dbReference>
<reference evidence="3" key="2">
    <citation type="submission" date="2020-09" db="EMBL/GenBank/DDBJ databases">
        <authorList>
            <person name="Sun Q."/>
            <person name="Kim S."/>
        </authorList>
    </citation>
    <scope>NUCLEOTIDE SEQUENCE</scope>
    <source>
        <strain evidence="3">KCTC 12870</strain>
    </source>
</reference>
<protein>
    <recommendedName>
        <fullName evidence="5">Cobalamin biosynthesis protein CbiX</fullName>
    </recommendedName>
</protein>
<evidence type="ECO:0000313" key="4">
    <source>
        <dbReference type="Proteomes" id="UP000642829"/>
    </source>
</evidence>
<organism evidence="3 4">
    <name type="scientific">Cerasicoccus arenae</name>
    <dbReference type="NCBI Taxonomy" id="424488"/>
    <lineage>
        <taxon>Bacteria</taxon>
        <taxon>Pseudomonadati</taxon>
        <taxon>Verrucomicrobiota</taxon>
        <taxon>Opitutia</taxon>
        <taxon>Puniceicoccales</taxon>
        <taxon>Cerasicoccaceae</taxon>
        <taxon>Cerasicoccus</taxon>
    </lineage>
</organism>
<dbReference type="InterPro" id="IPR002762">
    <property type="entry name" value="CbiX-like"/>
</dbReference>
<keyword evidence="4" id="KW-1185">Reference proteome</keyword>
<keyword evidence="1" id="KW-0479">Metal-binding</keyword>
<dbReference type="Proteomes" id="UP000642829">
    <property type="component" value="Unassembled WGS sequence"/>
</dbReference>
<sequence>MTELSLLLVDNGSLRPNATLTLRRVAENLTSRLGRLVEPVSVLHSSKVPPALLDEMPAETLVPALRRRLHAGQRHFRLLPFFFGPSRALTDYIPGKITVLRAENPDWRDLNVEIAAPLFDLANPDDRLARALAERVDSVIARRQLHQPAVALVDHGSPEPAVNQVRNAVGEQLRGLLGGRVSVISVASMERREGAEYDFNEPLLERLLRQPDLTGPVIVALMFLSAGRHAGDGGDIAEICAKAESNANGLACHRTETLGEHPLIEEILAERAMVS</sequence>
<keyword evidence="2" id="KW-0456">Lyase</keyword>
<evidence type="ECO:0008006" key="5">
    <source>
        <dbReference type="Google" id="ProtNLM"/>
    </source>
</evidence>
<comment type="caution">
    <text evidence="3">The sequence shown here is derived from an EMBL/GenBank/DDBJ whole genome shotgun (WGS) entry which is preliminary data.</text>
</comment>
<name>A0A8J3DG73_9BACT</name>
<dbReference type="AlphaFoldDB" id="A0A8J3DG73"/>
<dbReference type="Gene3D" id="3.40.50.1400">
    <property type="match status" value="2"/>
</dbReference>
<evidence type="ECO:0000256" key="1">
    <source>
        <dbReference type="ARBA" id="ARBA00022723"/>
    </source>
</evidence>
<evidence type="ECO:0000256" key="2">
    <source>
        <dbReference type="ARBA" id="ARBA00023239"/>
    </source>
</evidence>
<gene>
    <name evidence="3" type="ORF">GCM10007047_19870</name>
</gene>